<name>A0ABU3DHR0_9RHOB</name>
<dbReference type="InterPro" id="IPR000587">
    <property type="entry name" value="Creatinase_N"/>
</dbReference>
<dbReference type="InterPro" id="IPR050422">
    <property type="entry name" value="X-Pro_aminopeptidase_P"/>
</dbReference>
<evidence type="ECO:0000259" key="4">
    <source>
        <dbReference type="Pfam" id="PF00557"/>
    </source>
</evidence>
<gene>
    <name evidence="7" type="ORF">RM543_08340</name>
</gene>
<dbReference type="InterPro" id="IPR032416">
    <property type="entry name" value="Peptidase_M24_C"/>
</dbReference>
<dbReference type="InterPro" id="IPR000994">
    <property type="entry name" value="Pept_M24"/>
</dbReference>
<dbReference type="Pfam" id="PF00557">
    <property type="entry name" value="Peptidase_M24"/>
    <property type="match status" value="1"/>
</dbReference>
<feature type="domain" description="Peptidase M24 C-terminal" evidence="6">
    <location>
        <begin position="545"/>
        <end position="605"/>
    </location>
</feature>
<evidence type="ECO:0000259" key="6">
    <source>
        <dbReference type="Pfam" id="PF16188"/>
    </source>
</evidence>
<dbReference type="Gene3D" id="3.90.230.10">
    <property type="entry name" value="Creatinase/methionine aminopeptidase superfamily"/>
    <property type="match status" value="1"/>
</dbReference>
<evidence type="ECO:0000256" key="1">
    <source>
        <dbReference type="ARBA" id="ARBA00008766"/>
    </source>
</evidence>
<dbReference type="EMBL" id="JAVRHL010000002">
    <property type="protein sequence ID" value="MDT0682692.1"/>
    <property type="molecule type" value="Genomic_DNA"/>
</dbReference>
<comment type="caution">
    <text evidence="7">The sequence shown here is derived from an EMBL/GenBank/DDBJ whole genome shotgun (WGS) entry which is preliminary data.</text>
</comment>
<organism evidence="7 8">
    <name type="scientific">Tropicimonas omnivorans</name>
    <dbReference type="NCBI Taxonomy" id="3075590"/>
    <lineage>
        <taxon>Bacteria</taxon>
        <taxon>Pseudomonadati</taxon>
        <taxon>Pseudomonadota</taxon>
        <taxon>Alphaproteobacteria</taxon>
        <taxon>Rhodobacterales</taxon>
        <taxon>Roseobacteraceae</taxon>
        <taxon>Tropicimonas</taxon>
    </lineage>
</organism>
<protein>
    <submittedName>
        <fullName evidence="7">Aminopeptidase P family protein</fullName>
        <ecNumber evidence="7">3.4.11.-</ecNumber>
    </submittedName>
</protein>
<dbReference type="InterPro" id="IPR036005">
    <property type="entry name" value="Creatinase/aminopeptidase-like"/>
</dbReference>
<dbReference type="PANTHER" id="PTHR43763:SF6">
    <property type="entry name" value="XAA-PRO AMINOPEPTIDASE 1"/>
    <property type="match status" value="1"/>
</dbReference>
<dbReference type="InterPro" id="IPR033740">
    <property type="entry name" value="Pept_M24B"/>
</dbReference>
<dbReference type="Pfam" id="PF01321">
    <property type="entry name" value="Creatinase_N"/>
    <property type="match status" value="1"/>
</dbReference>
<dbReference type="Gene3D" id="3.40.350.10">
    <property type="entry name" value="Creatinase/prolidase N-terminal domain"/>
    <property type="match status" value="2"/>
</dbReference>
<evidence type="ECO:0000256" key="2">
    <source>
        <dbReference type="ARBA" id="ARBA00022723"/>
    </source>
</evidence>
<dbReference type="PANTHER" id="PTHR43763">
    <property type="entry name" value="XAA-PRO AMINOPEPTIDASE 1"/>
    <property type="match status" value="1"/>
</dbReference>
<evidence type="ECO:0000313" key="7">
    <source>
        <dbReference type="EMBL" id="MDT0682692.1"/>
    </source>
</evidence>
<dbReference type="EC" id="3.4.11.-" evidence="7"/>
<dbReference type="GO" id="GO:0004177">
    <property type="term" value="F:aminopeptidase activity"/>
    <property type="evidence" value="ECO:0007669"/>
    <property type="project" value="UniProtKB-KW"/>
</dbReference>
<dbReference type="Pfam" id="PF16189">
    <property type="entry name" value="Creatinase_N_2"/>
    <property type="match status" value="1"/>
</dbReference>
<reference evidence="7 8" key="1">
    <citation type="submission" date="2023-09" db="EMBL/GenBank/DDBJ databases">
        <authorList>
            <person name="Rey-Velasco X."/>
        </authorList>
    </citation>
    <scope>NUCLEOTIDE SEQUENCE [LARGE SCALE GENOMIC DNA]</scope>
    <source>
        <strain evidence="7 8">F158</strain>
    </source>
</reference>
<feature type="domain" description="Peptidase M24" evidence="4">
    <location>
        <begin position="321"/>
        <end position="532"/>
    </location>
</feature>
<accession>A0ABU3DHR0</accession>
<comment type="similarity">
    <text evidence="1">Belongs to the peptidase M24B family.</text>
</comment>
<keyword evidence="7" id="KW-0031">Aminopeptidase</keyword>
<dbReference type="Proteomes" id="UP001265259">
    <property type="component" value="Unassembled WGS sequence"/>
</dbReference>
<sequence length="605" mass="64989">MFQTFETTSRPENALPRLAALRAELAREGLSGFLIPRADAHQGEYVAPRDERLAWLTGFTGSAGNAVVLEDTAAVVTDGRYKVQVREQLDAGSFETVITPGGSLSGWIDAKLGQGDVADGSEARIGFDPWLHSVSEIEKLRKALEPRGIALLPWDNLVDRIWDDQPEPPMGEMSIHPLDLAGESHDEKRARIGRAVAAEGAASAVITLPDSIAWLLNIRGSDIVRNPVPHAFAILHAGGTVDLFSASGKMTQLLREHLGDEIAVHAPEAFSAWLGALDGPVLVDPASLPVAAWDAIGAKIVRGSDPVSLPKARKNPAELAGMAAAHVRDGAAMARFLAWIDREAPSGTLTEIAIATRLEEERAADPTLRDISFETIVGSGPHGAMPHYRVNTESDRTVMPGDVLLVDSGGQYSDGTTDITRTVAVGEVPDRARRAFTLVLKGMIAISRARWPKGLAGRDLDPLARAALWRAGLDFDHGTGHGVGAYLSVHEGPQRLSRTSEVPLETGMILSNEPGYYDEGEFGIRIENLVSVIPAPALPGADDREMLSFSTLTFAPIDRRMIEPALLDAEERSWLDAYHAEVAARIGPLLDASVSEWLDGACRPL</sequence>
<dbReference type="RefSeq" id="WP_311690488.1">
    <property type="nucleotide sequence ID" value="NZ_JAVRHL010000002.1"/>
</dbReference>
<evidence type="ECO:0000256" key="3">
    <source>
        <dbReference type="ARBA" id="ARBA00022801"/>
    </source>
</evidence>
<dbReference type="SUPFAM" id="SSF53092">
    <property type="entry name" value="Creatinase/prolidase N-terminal domain"/>
    <property type="match status" value="1"/>
</dbReference>
<evidence type="ECO:0000313" key="8">
    <source>
        <dbReference type="Proteomes" id="UP001265259"/>
    </source>
</evidence>
<evidence type="ECO:0000259" key="5">
    <source>
        <dbReference type="Pfam" id="PF01321"/>
    </source>
</evidence>
<dbReference type="Pfam" id="PF16188">
    <property type="entry name" value="Peptidase_M24_C"/>
    <property type="match status" value="1"/>
</dbReference>
<keyword evidence="8" id="KW-1185">Reference proteome</keyword>
<keyword evidence="7" id="KW-0645">Protease</keyword>
<proteinExistence type="inferred from homology"/>
<keyword evidence="3 7" id="KW-0378">Hydrolase</keyword>
<dbReference type="SUPFAM" id="SSF55920">
    <property type="entry name" value="Creatinase/aminopeptidase"/>
    <property type="match status" value="1"/>
</dbReference>
<feature type="domain" description="Creatinase N-terminal" evidence="5">
    <location>
        <begin position="17"/>
        <end position="160"/>
    </location>
</feature>
<keyword evidence="2" id="KW-0479">Metal-binding</keyword>
<dbReference type="CDD" id="cd01085">
    <property type="entry name" value="APP"/>
    <property type="match status" value="1"/>
</dbReference>
<dbReference type="InterPro" id="IPR029149">
    <property type="entry name" value="Creatin/AminoP/Spt16_N"/>
</dbReference>